<dbReference type="Pfam" id="PF00072">
    <property type="entry name" value="Response_reg"/>
    <property type="match status" value="1"/>
</dbReference>
<feature type="modified residue" description="4-aspartylphosphate" evidence="4">
    <location>
        <position position="57"/>
    </location>
</feature>
<keyword evidence="3" id="KW-0804">Transcription</keyword>
<dbReference type="InterPro" id="IPR016032">
    <property type="entry name" value="Sig_transdc_resp-reg_C-effctor"/>
</dbReference>
<dbReference type="InterPro" id="IPR000792">
    <property type="entry name" value="Tscrpt_reg_LuxR_C"/>
</dbReference>
<evidence type="ECO:0000256" key="4">
    <source>
        <dbReference type="PROSITE-ProRule" id="PRU00169"/>
    </source>
</evidence>
<feature type="compositionally biased region" description="Basic and acidic residues" evidence="5">
    <location>
        <begin position="203"/>
        <end position="223"/>
    </location>
</feature>
<accession>A0A6S7BEK1</accession>
<organism evidence="8 9">
    <name type="scientific">Pararobbsia alpina</name>
    <dbReference type="NCBI Taxonomy" id="621374"/>
    <lineage>
        <taxon>Bacteria</taxon>
        <taxon>Pseudomonadati</taxon>
        <taxon>Pseudomonadota</taxon>
        <taxon>Betaproteobacteria</taxon>
        <taxon>Burkholderiales</taxon>
        <taxon>Burkholderiaceae</taxon>
        <taxon>Pararobbsia</taxon>
    </lineage>
</organism>
<protein>
    <submittedName>
        <fullName evidence="8">Response regulator protein TmoT</fullName>
    </submittedName>
</protein>
<name>A0A6S7BEK1_9BURK</name>
<dbReference type="PRINTS" id="PR00038">
    <property type="entry name" value="HTHLUXR"/>
</dbReference>
<evidence type="ECO:0000259" key="7">
    <source>
        <dbReference type="PROSITE" id="PS50110"/>
    </source>
</evidence>
<evidence type="ECO:0000313" key="9">
    <source>
        <dbReference type="Proteomes" id="UP000494115"/>
    </source>
</evidence>
<dbReference type="PANTHER" id="PTHR44688:SF16">
    <property type="entry name" value="DNA-BINDING TRANSCRIPTIONAL ACTIVATOR DEVR_DOSR"/>
    <property type="match status" value="1"/>
</dbReference>
<dbReference type="Pfam" id="PF00196">
    <property type="entry name" value="GerE"/>
    <property type="match status" value="1"/>
</dbReference>
<dbReference type="PROSITE" id="PS50043">
    <property type="entry name" value="HTH_LUXR_2"/>
    <property type="match status" value="1"/>
</dbReference>
<dbReference type="CDD" id="cd06170">
    <property type="entry name" value="LuxR_C_like"/>
    <property type="match status" value="1"/>
</dbReference>
<dbReference type="Gene3D" id="1.10.10.10">
    <property type="entry name" value="Winged helix-like DNA-binding domain superfamily/Winged helix DNA-binding domain"/>
    <property type="match status" value="1"/>
</dbReference>
<dbReference type="InterPro" id="IPR011006">
    <property type="entry name" value="CheY-like_superfamily"/>
</dbReference>
<reference evidence="8 9" key="1">
    <citation type="submission" date="2020-04" db="EMBL/GenBank/DDBJ databases">
        <authorList>
            <person name="De Canck E."/>
        </authorList>
    </citation>
    <scope>NUCLEOTIDE SEQUENCE [LARGE SCALE GENOMIC DNA]</scope>
    <source>
        <strain evidence="8 9">LMG 28138</strain>
    </source>
</reference>
<dbReference type="EMBL" id="CADIKM010000027">
    <property type="protein sequence ID" value="CAB3797769.1"/>
    <property type="molecule type" value="Genomic_DNA"/>
</dbReference>
<dbReference type="PANTHER" id="PTHR44688">
    <property type="entry name" value="DNA-BINDING TRANSCRIPTIONAL ACTIVATOR DEVR_DOSR"/>
    <property type="match status" value="1"/>
</dbReference>
<keyword evidence="2" id="KW-0238">DNA-binding</keyword>
<keyword evidence="9" id="KW-1185">Reference proteome</keyword>
<dbReference type="AlphaFoldDB" id="A0A6S7BEK1"/>
<dbReference type="GO" id="GO:0003677">
    <property type="term" value="F:DNA binding"/>
    <property type="evidence" value="ECO:0007669"/>
    <property type="project" value="UniProtKB-KW"/>
</dbReference>
<feature type="compositionally biased region" description="Polar residues" evidence="5">
    <location>
        <begin position="227"/>
        <end position="236"/>
    </location>
</feature>
<dbReference type="SMART" id="SM00448">
    <property type="entry name" value="REC"/>
    <property type="match status" value="1"/>
</dbReference>
<keyword evidence="4" id="KW-0597">Phosphoprotein</keyword>
<feature type="domain" description="Response regulatory" evidence="7">
    <location>
        <begin position="8"/>
        <end position="122"/>
    </location>
</feature>
<dbReference type="InterPro" id="IPR001789">
    <property type="entry name" value="Sig_transdc_resp-reg_receiver"/>
</dbReference>
<evidence type="ECO:0000256" key="5">
    <source>
        <dbReference type="SAM" id="MobiDB-lite"/>
    </source>
</evidence>
<dbReference type="SUPFAM" id="SSF52172">
    <property type="entry name" value="CheY-like"/>
    <property type="match status" value="1"/>
</dbReference>
<dbReference type="Gene3D" id="3.40.50.2300">
    <property type="match status" value="1"/>
</dbReference>
<dbReference type="Proteomes" id="UP000494115">
    <property type="component" value="Unassembled WGS sequence"/>
</dbReference>
<dbReference type="SUPFAM" id="SSF46894">
    <property type="entry name" value="C-terminal effector domain of the bipartite response regulators"/>
    <property type="match status" value="1"/>
</dbReference>
<evidence type="ECO:0000256" key="3">
    <source>
        <dbReference type="ARBA" id="ARBA00023163"/>
    </source>
</evidence>
<sequence>MSSPYIPVVHIVDDDDDMRGALAALLRAAGHNVRTYADAGHFLLSSIAQLQGCVLLDVRMPGPSGLDLQSALVERHSLIPIVFLSGQADVPMCAQALKAGALDFLTKPIRKEALLGAVSRALECDRLRWLAGVRASEAGELCETLTDRERTVAAGLASGKLNKEVAADLNLSERMIKNYRARIMKKLDIHSISRLVELLREADHRSDRPLDEGTEPSDARGRPDASGATSASAKRP</sequence>
<feature type="domain" description="HTH luxR-type" evidence="6">
    <location>
        <begin position="138"/>
        <end position="203"/>
    </location>
</feature>
<evidence type="ECO:0000256" key="1">
    <source>
        <dbReference type="ARBA" id="ARBA00023015"/>
    </source>
</evidence>
<evidence type="ECO:0000259" key="6">
    <source>
        <dbReference type="PROSITE" id="PS50043"/>
    </source>
</evidence>
<gene>
    <name evidence="8" type="primary">tmoT_4</name>
    <name evidence="8" type="ORF">LMG28138_04315</name>
</gene>
<evidence type="ECO:0000313" key="8">
    <source>
        <dbReference type="EMBL" id="CAB3797769.1"/>
    </source>
</evidence>
<dbReference type="RefSeq" id="WP_217478483.1">
    <property type="nucleotide sequence ID" value="NZ_CADIKM010000027.1"/>
</dbReference>
<evidence type="ECO:0000256" key="2">
    <source>
        <dbReference type="ARBA" id="ARBA00023125"/>
    </source>
</evidence>
<dbReference type="GO" id="GO:0000160">
    <property type="term" value="P:phosphorelay signal transduction system"/>
    <property type="evidence" value="ECO:0007669"/>
    <property type="project" value="InterPro"/>
</dbReference>
<dbReference type="PROSITE" id="PS50110">
    <property type="entry name" value="RESPONSE_REGULATORY"/>
    <property type="match status" value="1"/>
</dbReference>
<feature type="region of interest" description="Disordered" evidence="5">
    <location>
        <begin position="203"/>
        <end position="236"/>
    </location>
</feature>
<dbReference type="InterPro" id="IPR036388">
    <property type="entry name" value="WH-like_DNA-bd_sf"/>
</dbReference>
<dbReference type="GO" id="GO:0006355">
    <property type="term" value="P:regulation of DNA-templated transcription"/>
    <property type="evidence" value="ECO:0007669"/>
    <property type="project" value="InterPro"/>
</dbReference>
<dbReference type="SMART" id="SM00421">
    <property type="entry name" value="HTH_LUXR"/>
    <property type="match status" value="1"/>
</dbReference>
<keyword evidence="1" id="KW-0805">Transcription regulation</keyword>
<proteinExistence type="predicted"/>